<dbReference type="GO" id="GO:0046983">
    <property type="term" value="F:protein dimerization activity"/>
    <property type="evidence" value="ECO:0007669"/>
    <property type="project" value="InterPro"/>
</dbReference>
<reference evidence="10" key="1">
    <citation type="submission" date="2015-02" db="EMBL/GenBank/DDBJ databases">
        <title>Genome sequencing for Strongylocentrotus purpuratus.</title>
        <authorList>
            <person name="Murali S."/>
            <person name="Liu Y."/>
            <person name="Vee V."/>
            <person name="English A."/>
            <person name="Wang M."/>
            <person name="Skinner E."/>
            <person name="Han Y."/>
            <person name="Muzny D.M."/>
            <person name="Worley K.C."/>
            <person name="Gibbs R.A."/>
        </authorList>
    </citation>
    <scope>NUCLEOTIDE SEQUENCE</scope>
</reference>
<dbReference type="CDD" id="cd11410">
    <property type="entry name" value="bHLH_O_HES"/>
    <property type="match status" value="1"/>
</dbReference>
<dbReference type="EnsemblMetazoa" id="XM_030987419">
    <property type="protein sequence ID" value="XP_030843279"/>
    <property type="gene ID" value="LOC752043"/>
</dbReference>
<dbReference type="PANTHER" id="PTHR10985">
    <property type="entry name" value="BASIC HELIX-LOOP-HELIX TRANSCRIPTION FACTOR, HES-RELATED"/>
    <property type="match status" value="1"/>
</dbReference>
<dbReference type="PROSITE" id="PS50888">
    <property type="entry name" value="BHLH"/>
    <property type="match status" value="1"/>
</dbReference>
<evidence type="ECO:0000313" key="10">
    <source>
        <dbReference type="Proteomes" id="UP000007110"/>
    </source>
</evidence>
<protein>
    <submittedName>
        <fullName evidence="9">Uncharacterized protein</fullName>
    </submittedName>
</protein>
<keyword evidence="4" id="KW-0804">Transcription</keyword>
<evidence type="ECO:0000256" key="2">
    <source>
        <dbReference type="ARBA" id="ARBA00023015"/>
    </source>
</evidence>
<dbReference type="Pfam" id="PF07527">
    <property type="entry name" value="Hairy_orange"/>
    <property type="match status" value="1"/>
</dbReference>
<dbReference type="InterPro" id="IPR003650">
    <property type="entry name" value="Orange_dom"/>
</dbReference>
<dbReference type="GO" id="GO:0009952">
    <property type="term" value="P:anterior/posterior pattern specification"/>
    <property type="evidence" value="ECO:0000318"/>
    <property type="project" value="GO_Central"/>
</dbReference>
<dbReference type="Proteomes" id="UP000007110">
    <property type="component" value="Unassembled WGS sequence"/>
</dbReference>
<keyword evidence="2" id="KW-0805">Transcription regulation</keyword>
<dbReference type="OrthoDB" id="6085656at2759"/>
<dbReference type="SMART" id="SM00353">
    <property type="entry name" value="HLH"/>
    <property type="match status" value="1"/>
</dbReference>
<evidence type="ECO:0000313" key="9">
    <source>
        <dbReference type="EnsemblMetazoa" id="XP_030843279"/>
    </source>
</evidence>
<evidence type="ECO:0000256" key="3">
    <source>
        <dbReference type="ARBA" id="ARBA00023125"/>
    </source>
</evidence>
<proteinExistence type="predicted"/>
<dbReference type="GeneID" id="752043"/>
<dbReference type="InterPro" id="IPR036638">
    <property type="entry name" value="HLH_DNA-bd_sf"/>
</dbReference>
<evidence type="ECO:0000259" key="8">
    <source>
        <dbReference type="PROSITE" id="PS51054"/>
    </source>
</evidence>
<evidence type="ECO:0000256" key="4">
    <source>
        <dbReference type="ARBA" id="ARBA00023163"/>
    </source>
</evidence>
<accession>A0A7M7SZQ6</accession>
<dbReference type="RefSeq" id="XP_030843279.1">
    <property type="nucleotide sequence ID" value="XM_030987419.1"/>
</dbReference>
<keyword evidence="10" id="KW-1185">Reference proteome</keyword>
<comment type="subcellular location">
    <subcellularLocation>
        <location evidence="1">Nucleus</location>
    </subcellularLocation>
</comment>
<dbReference type="SUPFAM" id="SSF158457">
    <property type="entry name" value="Orange domain-like"/>
    <property type="match status" value="1"/>
</dbReference>
<dbReference type="AlphaFoldDB" id="A0A7M7SZQ6"/>
<dbReference type="GO" id="GO:0006357">
    <property type="term" value="P:regulation of transcription by RNA polymerase II"/>
    <property type="evidence" value="ECO:0000318"/>
    <property type="project" value="GO_Central"/>
</dbReference>
<organism evidence="9 10">
    <name type="scientific">Strongylocentrotus purpuratus</name>
    <name type="common">Purple sea urchin</name>
    <dbReference type="NCBI Taxonomy" id="7668"/>
    <lineage>
        <taxon>Eukaryota</taxon>
        <taxon>Metazoa</taxon>
        <taxon>Echinodermata</taxon>
        <taxon>Eleutherozoa</taxon>
        <taxon>Echinozoa</taxon>
        <taxon>Echinoidea</taxon>
        <taxon>Euechinoidea</taxon>
        <taxon>Echinacea</taxon>
        <taxon>Camarodonta</taxon>
        <taxon>Echinidea</taxon>
        <taxon>Strongylocentrotidae</taxon>
        <taxon>Strongylocentrotus</taxon>
    </lineage>
</organism>
<feature type="region of interest" description="Disordered" evidence="6">
    <location>
        <begin position="356"/>
        <end position="410"/>
    </location>
</feature>
<feature type="domain" description="Orange" evidence="8">
    <location>
        <begin position="107"/>
        <end position="141"/>
    </location>
</feature>
<dbReference type="GO" id="GO:0000981">
    <property type="term" value="F:DNA-binding transcription factor activity, RNA polymerase II-specific"/>
    <property type="evidence" value="ECO:0000318"/>
    <property type="project" value="GO_Central"/>
</dbReference>
<evidence type="ECO:0000256" key="5">
    <source>
        <dbReference type="ARBA" id="ARBA00023242"/>
    </source>
</evidence>
<sequence length="410" mass="44035">MSEFGVWEKVLILRETYLRRAMPTDEQHPPSRSLKPQMEKRRRARINDSLLQLKNLVLDALNKNNPRHSKLEKADILEMTVRYLRSIHRQQLSGIGSHNEQANIAQYQTGYAECMREVSRYLNATSNNNNAPNQAAILQNLMKRGAGERHLQASLLDHLVTRVTDHGYGNGAERMAIQEQKNVADTPNLGHSNNIPTLQFYTANKTPFMTSLQPPDAAAPRLHEEVGGGGLVNLVQSASVFSEGGSVATLESMACPSVDPTNPTGLMPGEEIRLVLPGNLVYSGQIPTHVIPIYAASSPTISPAQLQPSTVLSNIPSLSPSTPVVLTPVVPGDGHASNLLGSAVAPASGGYAFLHTPPSTCAHPSAPDSEMDSTDKPRQSSQLLLPQDAAHPTAETPGSDAARTPSSGSA</sequence>
<dbReference type="InterPro" id="IPR050370">
    <property type="entry name" value="HES_HEY"/>
</dbReference>
<keyword evidence="5" id="KW-0539">Nucleus</keyword>
<keyword evidence="3" id="KW-0238">DNA-binding</keyword>
<evidence type="ECO:0000259" key="7">
    <source>
        <dbReference type="PROSITE" id="PS50888"/>
    </source>
</evidence>
<name>A0A7M7SZQ6_STRPU</name>
<feature type="domain" description="BHLH" evidence="7">
    <location>
        <begin position="30"/>
        <end position="87"/>
    </location>
</feature>
<dbReference type="Gene3D" id="4.10.280.10">
    <property type="entry name" value="Helix-loop-helix DNA-binding domain"/>
    <property type="match status" value="1"/>
</dbReference>
<dbReference type="FunFam" id="4.10.280.10:FF:000009">
    <property type="entry name" value="Transcription factor HES-1"/>
    <property type="match status" value="1"/>
</dbReference>
<evidence type="ECO:0000256" key="1">
    <source>
        <dbReference type="ARBA" id="ARBA00004123"/>
    </source>
</evidence>
<reference evidence="9" key="2">
    <citation type="submission" date="2021-01" db="UniProtKB">
        <authorList>
            <consortium name="EnsemblMetazoa"/>
        </authorList>
    </citation>
    <scope>IDENTIFICATION</scope>
</reference>
<dbReference type="GO" id="GO:0050767">
    <property type="term" value="P:regulation of neurogenesis"/>
    <property type="evidence" value="ECO:0000318"/>
    <property type="project" value="GO_Central"/>
</dbReference>
<dbReference type="PROSITE" id="PS51054">
    <property type="entry name" value="ORANGE"/>
    <property type="match status" value="1"/>
</dbReference>
<dbReference type="SUPFAM" id="SSF47459">
    <property type="entry name" value="HLH, helix-loop-helix DNA-binding domain"/>
    <property type="match status" value="1"/>
</dbReference>
<dbReference type="InParanoid" id="A0A7M7SZQ6"/>
<dbReference type="GO" id="GO:0000978">
    <property type="term" value="F:RNA polymerase II cis-regulatory region sequence-specific DNA binding"/>
    <property type="evidence" value="ECO:0000318"/>
    <property type="project" value="GO_Central"/>
</dbReference>
<dbReference type="GO" id="GO:0005634">
    <property type="term" value="C:nucleus"/>
    <property type="evidence" value="ECO:0000318"/>
    <property type="project" value="GO_Central"/>
</dbReference>
<evidence type="ECO:0000256" key="6">
    <source>
        <dbReference type="SAM" id="MobiDB-lite"/>
    </source>
</evidence>
<dbReference type="Pfam" id="PF00010">
    <property type="entry name" value="HLH"/>
    <property type="match status" value="1"/>
</dbReference>
<dbReference type="InterPro" id="IPR011598">
    <property type="entry name" value="bHLH_dom"/>
</dbReference>
<dbReference type="KEGG" id="spu:752043"/>